<proteinExistence type="inferred from homology"/>
<evidence type="ECO:0000256" key="1">
    <source>
        <dbReference type="ARBA" id="ARBA00008344"/>
    </source>
</evidence>
<evidence type="ECO:0000313" key="5">
    <source>
        <dbReference type="EMBL" id="KAK3881016.1"/>
    </source>
</evidence>
<dbReference type="Proteomes" id="UP001286313">
    <property type="component" value="Unassembled WGS sequence"/>
</dbReference>
<dbReference type="AlphaFoldDB" id="A0AAE1KP48"/>
<organism evidence="5 6">
    <name type="scientific">Petrolisthes cinctipes</name>
    <name type="common">Flat porcelain crab</name>
    <dbReference type="NCBI Taxonomy" id="88211"/>
    <lineage>
        <taxon>Eukaryota</taxon>
        <taxon>Metazoa</taxon>
        <taxon>Ecdysozoa</taxon>
        <taxon>Arthropoda</taxon>
        <taxon>Crustacea</taxon>
        <taxon>Multicrustacea</taxon>
        <taxon>Malacostraca</taxon>
        <taxon>Eumalacostraca</taxon>
        <taxon>Eucarida</taxon>
        <taxon>Decapoda</taxon>
        <taxon>Pleocyemata</taxon>
        <taxon>Anomura</taxon>
        <taxon>Galatheoidea</taxon>
        <taxon>Porcellanidae</taxon>
        <taxon>Petrolisthes</taxon>
    </lineage>
</organism>
<dbReference type="SMART" id="SM00173">
    <property type="entry name" value="RAS"/>
    <property type="match status" value="1"/>
</dbReference>
<comment type="caution">
    <text evidence="5">The sequence shown here is derived from an EMBL/GenBank/DDBJ whole genome shotgun (WGS) entry which is preliminary data.</text>
</comment>
<comment type="catalytic activity">
    <reaction evidence="4">
        <text>GTP + H2O = GDP + phosphate + H(+)</text>
        <dbReference type="Rhea" id="RHEA:19669"/>
        <dbReference type="ChEBI" id="CHEBI:15377"/>
        <dbReference type="ChEBI" id="CHEBI:15378"/>
        <dbReference type="ChEBI" id="CHEBI:37565"/>
        <dbReference type="ChEBI" id="CHEBI:43474"/>
        <dbReference type="ChEBI" id="CHEBI:58189"/>
        <dbReference type="EC" id="3.6.5.2"/>
    </reaction>
</comment>
<protein>
    <recommendedName>
        <fullName evidence="2">small monomeric GTPase</fullName>
        <ecNumber evidence="2">3.6.5.2</ecNumber>
    </recommendedName>
</protein>
<dbReference type="InterPro" id="IPR027417">
    <property type="entry name" value="P-loop_NTPase"/>
</dbReference>
<dbReference type="GO" id="GO:0005525">
    <property type="term" value="F:GTP binding"/>
    <property type="evidence" value="ECO:0007669"/>
    <property type="project" value="InterPro"/>
</dbReference>
<dbReference type="PRINTS" id="PR00449">
    <property type="entry name" value="RASTRNSFRMNG"/>
</dbReference>
<dbReference type="EMBL" id="JAWQEG010001264">
    <property type="protein sequence ID" value="KAK3881016.1"/>
    <property type="molecule type" value="Genomic_DNA"/>
</dbReference>
<dbReference type="Pfam" id="PF00071">
    <property type="entry name" value="Ras"/>
    <property type="match status" value="1"/>
</dbReference>
<reference evidence="5" key="1">
    <citation type="submission" date="2023-10" db="EMBL/GenBank/DDBJ databases">
        <title>Genome assemblies of two species of porcelain crab, Petrolisthes cinctipes and Petrolisthes manimaculis (Anomura: Porcellanidae).</title>
        <authorList>
            <person name="Angst P."/>
        </authorList>
    </citation>
    <scope>NUCLEOTIDE SEQUENCE</scope>
    <source>
        <strain evidence="5">PB745_01</strain>
        <tissue evidence="5">Gill</tissue>
    </source>
</reference>
<dbReference type="InterPro" id="IPR051065">
    <property type="entry name" value="Ras-related_GTPase"/>
</dbReference>
<sequence>MNEGQQRQGNGLAGNNTTQALIVRLLTGRFIGEYDPTLEAVYSYQVPLPGHTLPLQVMDTAGQVDVSGEGRERQVSWGEGFMLVFSLTSHASFAVLSHLRRVILELTPGPPRPLVLVGNKADLTQARQVNDDEIRYLADTWGCEYYEVAAPEPWQVVARPFLAIYQAILDSRDSH</sequence>
<evidence type="ECO:0000256" key="4">
    <source>
        <dbReference type="ARBA" id="ARBA00048098"/>
    </source>
</evidence>
<evidence type="ECO:0000256" key="2">
    <source>
        <dbReference type="ARBA" id="ARBA00011984"/>
    </source>
</evidence>
<dbReference type="PROSITE" id="PS51419">
    <property type="entry name" value="RAB"/>
    <property type="match status" value="1"/>
</dbReference>
<dbReference type="EC" id="3.6.5.2" evidence="2"/>
<dbReference type="InterPro" id="IPR001806">
    <property type="entry name" value="Small_GTPase"/>
</dbReference>
<evidence type="ECO:0000313" key="6">
    <source>
        <dbReference type="Proteomes" id="UP001286313"/>
    </source>
</evidence>
<dbReference type="PROSITE" id="PS51421">
    <property type="entry name" value="RAS"/>
    <property type="match status" value="1"/>
</dbReference>
<dbReference type="SMART" id="SM00175">
    <property type="entry name" value="RAB"/>
    <property type="match status" value="1"/>
</dbReference>
<evidence type="ECO:0000256" key="3">
    <source>
        <dbReference type="ARBA" id="ARBA00022801"/>
    </source>
</evidence>
<accession>A0AAE1KP48</accession>
<dbReference type="GO" id="GO:0003925">
    <property type="term" value="F:G protein activity"/>
    <property type="evidence" value="ECO:0007669"/>
    <property type="project" value="UniProtKB-EC"/>
</dbReference>
<gene>
    <name evidence="5" type="ORF">Pcinc_014474</name>
</gene>
<dbReference type="Gene3D" id="3.40.50.300">
    <property type="entry name" value="P-loop containing nucleotide triphosphate hydrolases"/>
    <property type="match status" value="1"/>
</dbReference>
<dbReference type="PANTHER" id="PTHR45704">
    <property type="entry name" value="RAS-LIKE FAMILY MEMBER 11"/>
    <property type="match status" value="1"/>
</dbReference>
<comment type="similarity">
    <text evidence="1">Belongs to the small GTPase superfamily. Ras family.</text>
</comment>
<keyword evidence="6" id="KW-1185">Reference proteome</keyword>
<dbReference type="SUPFAM" id="SSF52540">
    <property type="entry name" value="P-loop containing nucleoside triphosphate hydrolases"/>
    <property type="match status" value="1"/>
</dbReference>
<keyword evidence="3" id="KW-0378">Hydrolase</keyword>
<name>A0AAE1KP48_PETCI</name>